<feature type="compositionally biased region" description="Basic residues" evidence="1">
    <location>
        <begin position="9"/>
        <end position="18"/>
    </location>
</feature>
<organism evidence="2 3">
    <name type="scientific">Penicillium flavigenum</name>
    <dbReference type="NCBI Taxonomy" id="254877"/>
    <lineage>
        <taxon>Eukaryota</taxon>
        <taxon>Fungi</taxon>
        <taxon>Dikarya</taxon>
        <taxon>Ascomycota</taxon>
        <taxon>Pezizomycotina</taxon>
        <taxon>Eurotiomycetes</taxon>
        <taxon>Eurotiomycetidae</taxon>
        <taxon>Eurotiales</taxon>
        <taxon>Aspergillaceae</taxon>
        <taxon>Penicillium</taxon>
    </lineage>
</organism>
<dbReference type="Gene3D" id="3.80.10.10">
    <property type="entry name" value="Ribonuclease Inhibitor"/>
    <property type="match status" value="1"/>
</dbReference>
<reference evidence="3" key="1">
    <citation type="journal article" date="2017" name="Nat. Microbiol.">
        <title>Global analysis of biosynthetic gene clusters reveals vast potential of secondary metabolite production in Penicillium species.</title>
        <authorList>
            <person name="Nielsen J.C."/>
            <person name="Grijseels S."/>
            <person name="Prigent S."/>
            <person name="Ji B."/>
            <person name="Dainat J."/>
            <person name="Nielsen K.F."/>
            <person name="Frisvad J.C."/>
            <person name="Workman M."/>
            <person name="Nielsen J."/>
        </authorList>
    </citation>
    <scope>NUCLEOTIDE SEQUENCE [LARGE SCALE GENOMIC DNA]</scope>
    <source>
        <strain evidence="3">IBT 14082</strain>
    </source>
</reference>
<accession>A0A1V6THX0</accession>
<feature type="region of interest" description="Disordered" evidence="1">
    <location>
        <begin position="584"/>
        <end position="701"/>
    </location>
</feature>
<evidence type="ECO:0000313" key="2">
    <source>
        <dbReference type="EMBL" id="OQE25871.1"/>
    </source>
</evidence>
<evidence type="ECO:0000313" key="3">
    <source>
        <dbReference type="Proteomes" id="UP000191342"/>
    </source>
</evidence>
<dbReference type="AlphaFoldDB" id="A0A1V6THX0"/>
<feature type="compositionally biased region" description="Low complexity" evidence="1">
    <location>
        <begin position="36"/>
        <end position="54"/>
    </location>
</feature>
<dbReference type="EMBL" id="MLQL01000008">
    <property type="protein sequence ID" value="OQE25871.1"/>
    <property type="molecule type" value="Genomic_DNA"/>
</dbReference>
<proteinExistence type="predicted"/>
<feature type="compositionally biased region" description="Low complexity" evidence="1">
    <location>
        <begin position="109"/>
        <end position="119"/>
    </location>
</feature>
<feature type="compositionally biased region" description="Polar residues" evidence="1">
    <location>
        <begin position="610"/>
        <end position="633"/>
    </location>
</feature>
<dbReference type="OrthoDB" id="5395390at2759"/>
<sequence length="701" mass="79118">MAPSSSRSRSTRPMRSSRTKVQTYHEESSSQDESRGLSGSRRASLSLRPRSTTRMPKSYREDSTDASFDGAVEDEESDALVDAPIDAPSPDAPSPDAPNPNAPNPNAPNPDAESVTTRPSKPKPPRRAATTPKPKQTKRSKPNEIGRALQKRAKTHVDDPIFLGSGVIPPWQTLPYQILLDIFLRASHPLLDESRSIRNDSVKWLVNVALLCRSFHEPALAALYHCPPLLPAYKSHVLLSLLARPQESLSMNYSSKIKQLHVEVEPVLIYKSGPYGYFDLAQLIEKTPRLHTVRLYHKDDYTVGIPPWHIVQSKWTYPDALFSAIENRGITLRSWDWNSRFLETDELVDMMVKMHSQRAFQGLKELKLLHFDNSDEETSAAKEAGLLEALDMLPELQRLELIESSLVSGEILINLPNTLRSLTLNNCDRLWSSDLTACLSLHGTNLRELSLSHNRHLNMSFIQTLAHCCENLEVFKMDLSMHDASSYHDVEPHFEDLLVQTEVPTWPVKLREIELTQLRKWDDATAEVFFTSLVNAAPKLHALRRLTISAILKIGWRDRANFRERWIGLLEKVFLRRSMPPDPNLRSLQRRSLKPTTFLTRSDPDELGAGSSTRPSTADSGPSTSSKRQSTRLARQRIHETDDAASDSSLMGTPQPEAGKVQGMCDIVNIRIDNQRPTEFQLTEEDFLDDELSGDEDWAGE</sequence>
<dbReference type="STRING" id="254877.A0A1V6THX0"/>
<feature type="compositionally biased region" description="Pro residues" evidence="1">
    <location>
        <begin position="90"/>
        <end position="108"/>
    </location>
</feature>
<gene>
    <name evidence="2" type="ORF">PENFLA_c008G08088</name>
</gene>
<feature type="region of interest" description="Disordered" evidence="1">
    <location>
        <begin position="1"/>
        <end position="147"/>
    </location>
</feature>
<feature type="compositionally biased region" description="Basic and acidic residues" evidence="1">
    <location>
        <begin position="23"/>
        <end position="35"/>
    </location>
</feature>
<dbReference type="Proteomes" id="UP000191342">
    <property type="component" value="Unassembled WGS sequence"/>
</dbReference>
<comment type="caution">
    <text evidence="2">The sequence shown here is derived from an EMBL/GenBank/DDBJ whole genome shotgun (WGS) entry which is preliminary data.</text>
</comment>
<protein>
    <submittedName>
        <fullName evidence="2">Uncharacterized protein</fullName>
    </submittedName>
</protein>
<dbReference type="SUPFAM" id="SSF52047">
    <property type="entry name" value="RNI-like"/>
    <property type="match status" value="1"/>
</dbReference>
<name>A0A1V6THX0_9EURO</name>
<keyword evidence="3" id="KW-1185">Reference proteome</keyword>
<evidence type="ECO:0000256" key="1">
    <source>
        <dbReference type="SAM" id="MobiDB-lite"/>
    </source>
</evidence>
<dbReference type="InterPro" id="IPR032675">
    <property type="entry name" value="LRR_dom_sf"/>
</dbReference>
<feature type="compositionally biased region" description="Acidic residues" evidence="1">
    <location>
        <begin position="682"/>
        <end position="701"/>
    </location>
</feature>